<dbReference type="InterPro" id="IPR000577">
    <property type="entry name" value="Carb_kinase_FGGY"/>
</dbReference>
<dbReference type="GO" id="GO:0016301">
    <property type="term" value="F:kinase activity"/>
    <property type="evidence" value="ECO:0007669"/>
    <property type="project" value="UniProtKB-KW"/>
</dbReference>
<dbReference type="InterPro" id="IPR018485">
    <property type="entry name" value="FGGY_C"/>
</dbReference>
<evidence type="ECO:0000256" key="1">
    <source>
        <dbReference type="ARBA" id="ARBA00009156"/>
    </source>
</evidence>
<accession>A0ABT0RLX6</accession>
<name>A0ABT0RLX6_9SPHN</name>
<dbReference type="NCBIfam" id="NF000756">
    <property type="entry name" value="PRK00047.1"/>
    <property type="match status" value="1"/>
</dbReference>
<evidence type="ECO:0000313" key="10">
    <source>
        <dbReference type="EMBL" id="MCL6683652.1"/>
    </source>
</evidence>
<dbReference type="Pfam" id="PF00370">
    <property type="entry name" value="FGGY_N"/>
    <property type="match status" value="1"/>
</dbReference>
<keyword evidence="5" id="KW-0067">ATP-binding</keyword>
<dbReference type="PIRSF" id="PIRSF000538">
    <property type="entry name" value="GlpK"/>
    <property type="match status" value="1"/>
</dbReference>
<evidence type="ECO:0000256" key="7">
    <source>
        <dbReference type="RuleBase" id="RU003733"/>
    </source>
</evidence>
<evidence type="ECO:0000259" key="8">
    <source>
        <dbReference type="Pfam" id="PF00370"/>
    </source>
</evidence>
<protein>
    <recommendedName>
        <fullName evidence="6">ATP:glycerol 3-phosphotransferase</fullName>
    </recommendedName>
</protein>
<evidence type="ECO:0000256" key="2">
    <source>
        <dbReference type="ARBA" id="ARBA00022679"/>
    </source>
</evidence>
<dbReference type="PANTHER" id="PTHR10196">
    <property type="entry name" value="SUGAR KINASE"/>
    <property type="match status" value="1"/>
</dbReference>
<evidence type="ECO:0000259" key="9">
    <source>
        <dbReference type="Pfam" id="PF02782"/>
    </source>
</evidence>
<dbReference type="InterPro" id="IPR018484">
    <property type="entry name" value="FGGY_N"/>
</dbReference>
<keyword evidence="2 7" id="KW-0808">Transferase</keyword>
<dbReference type="Proteomes" id="UP001165363">
    <property type="component" value="Unassembled WGS sequence"/>
</dbReference>
<dbReference type="Pfam" id="PF02782">
    <property type="entry name" value="FGGY_C"/>
    <property type="match status" value="1"/>
</dbReference>
<dbReference type="RefSeq" id="WP_249847700.1">
    <property type="nucleotide sequence ID" value="NZ_JAMGBD010000001.1"/>
</dbReference>
<feature type="domain" description="Carbohydrate kinase FGGY C-terminal" evidence="9">
    <location>
        <begin position="256"/>
        <end position="442"/>
    </location>
</feature>
<evidence type="ECO:0000256" key="5">
    <source>
        <dbReference type="ARBA" id="ARBA00022840"/>
    </source>
</evidence>
<dbReference type="SUPFAM" id="SSF53067">
    <property type="entry name" value="Actin-like ATPase domain"/>
    <property type="match status" value="2"/>
</dbReference>
<comment type="similarity">
    <text evidence="1 7">Belongs to the FGGY kinase family.</text>
</comment>
<dbReference type="EMBL" id="JAMGBD010000001">
    <property type="protein sequence ID" value="MCL6683652.1"/>
    <property type="molecule type" value="Genomic_DNA"/>
</dbReference>
<evidence type="ECO:0000256" key="4">
    <source>
        <dbReference type="ARBA" id="ARBA00022777"/>
    </source>
</evidence>
<dbReference type="InterPro" id="IPR043129">
    <property type="entry name" value="ATPase_NBD"/>
</dbReference>
<evidence type="ECO:0000313" key="11">
    <source>
        <dbReference type="Proteomes" id="UP001165363"/>
    </source>
</evidence>
<keyword evidence="11" id="KW-1185">Reference proteome</keyword>
<evidence type="ECO:0000256" key="3">
    <source>
        <dbReference type="ARBA" id="ARBA00022741"/>
    </source>
</evidence>
<comment type="caution">
    <text evidence="10">The sequence shown here is derived from an EMBL/GenBank/DDBJ whole genome shotgun (WGS) entry which is preliminary data.</text>
</comment>
<dbReference type="PROSITE" id="PS00445">
    <property type="entry name" value="FGGY_KINASES_2"/>
    <property type="match status" value="1"/>
</dbReference>
<dbReference type="Gene3D" id="3.30.420.40">
    <property type="match status" value="2"/>
</dbReference>
<gene>
    <name evidence="10" type="ORF">LZ536_07040</name>
</gene>
<evidence type="ECO:0000256" key="6">
    <source>
        <dbReference type="ARBA" id="ARBA00043149"/>
    </source>
</evidence>
<proteinExistence type="inferred from homology"/>
<keyword evidence="3" id="KW-0547">Nucleotide-binding</keyword>
<reference evidence="10" key="1">
    <citation type="submission" date="2022-05" db="EMBL/GenBank/DDBJ databases">
        <authorList>
            <person name="Jo J.-H."/>
            <person name="Im W.-T."/>
        </authorList>
    </citation>
    <scope>NUCLEOTIDE SEQUENCE</scope>
    <source>
        <strain evidence="10">SE158</strain>
    </source>
</reference>
<sequence length="490" mass="51674">MGDKLLVIDEGTSSTRAMLFDRSGQGLGLAQHAIHSEFPAPGWVEQDPEDIWQLTRAAAGAMVKKAGGASQVAAIGITNQRETIVFWDRRNGRPLAPAIVWQDRRTADYCDKLKDAGHEPALQAKTGLLLDPYFSASKIRWALDQWPQLKDAGDNLAIGTIDSWLVFRLTGGLHISDATNASRTALMSLTGGWDEGLLDLFGVPKFALPEICDSAGQLGATLADHFGAPIPICGIAGDQQAAAVGQGCYDPGDTKATFGTGTFVLTLAGDAPPVSNNRLLSTIACQLGGKRRYALEGSLFVAGSMMQWLRDQLGLIGTSAESEQLARSVQDSAGVCVVPAFTGLGAPHWDPDARGAILGLTLGSNRAHIVRAALEAVANQTFELQRAFAADGITWSSLRIDGGMAANRFLAEDLANLLGLEVERPGNIETSALGAAMLAGVGCGLFGSLREAAAAVRGPIDRFIPAPDKGGRARRIEQWDRAVAGVRAIA</sequence>
<organism evidence="10 11">
    <name type="scientific">Sphingomonas alba</name>
    <dbReference type="NCBI Taxonomy" id="2908208"/>
    <lineage>
        <taxon>Bacteria</taxon>
        <taxon>Pseudomonadati</taxon>
        <taxon>Pseudomonadota</taxon>
        <taxon>Alphaproteobacteria</taxon>
        <taxon>Sphingomonadales</taxon>
        <taxon>Sphingomonadaceae</taxon>
        <taxon>Sphingomonas</taxon>
    </lineage>
</organism>
<dbReference type="InterPro" id="IPR018483">
    <property type="entry name" value="Carb_kinase_FGGY_CS"/>
</dbReference>
<dbReference type="CDD" id="cd07786">
    <property type="entry name" value="FGGY_EcGK_like"/>
    <property type="match status" value="1"/>
</dbReference>
<dbReference type="PANTHER" id="PTHR10196:SF69">
    <property type="entry name" value="GLYCEROL KINASE"/>
    <property type="match status" value="1"/>
</dbReference>
<keyword evidence="4 7" id="KW-0418">Kinase</keyword>
<feature type="domain" description="Carbohydrate kinase FGGY N-terminal" evidence="8">
    <location>
        <begin position="6"/>
        <end position="245"/>
    </location>
</feature>